<comment type="caution">
    <text evidence="2">The sequence shown here is derived from an EMBL/GenBank/DDBJ whole genome shotgun (WGS) entry which is preliminary data.</text>
</comment>
<name>A0AAD5WGF9_PARTN</name>
<proteinExistence type="predicted"/>
<evidence type="ECO:0000313" key="2">
    <source>
        <dbReference type="EMBL" id="KAJ1369424.1"/>
    </source>
</evidence>
<dbReference type="AlphaFoldDB" id="A0AAD5WGF9"/>
<evidence type="ECO:0000313" key="3">
    <source>
        <dbReference type="Proteomes" id="UP001196413"/>
    </source>
</evidence>
<dbReference type="EMBL" id="JAHQIW010006544">
    <property type="protein sequence ID" value="KAJ1369424.1"/>
    <property type="molecule type" value="Genomic_DNA"/>
</dbReference>
<evidence type="ECO:0000256" key="1">
    <source>
        <dbReference type="SAM" id="SignalP"/>
    </source>
</evidence>
<keyword evidence="3" id="KW-1185">Reference proteome</keyword>
<organism evidence="2 3">
    <name type="scientific">Parelaphostrongylus tenuis</name>
    <name type="common">Meningeal worm</name>
    <dbReference type="NCBI Taxonomy" id="148309"/>
    <lineage>
        <taxon>Eukaryota</taxon>
        <taxon>Metazoa</taxon>
        <taxon>Ecdysozoa</taxon>
        <taxon>Nematoda</taxon>
        <taxon>Chromadorea</taxon>
        <taxon>Rhabditida</taxon>
        <taxon>Rhabditina</taxon>
        <taxon>Rhabditomorpha</taxon>
        <taxon>Strongyloidea</taxon>
        <taxon>Metastrongylidae</taxon>
        <taxon>Parelaphostrongylus</taxon>
    </lineage>
</organism>
<reference evidence="2" key="1">
    <citation type="submission" date="2021-06" db="EMBL/GenBank/DDBJ databases">
        <title>Parelaphostrongylus tenuis whole genome reference sequence.</title>
        <authorList>
            <person name="Garwood T.J."/>
            <person name="Larsen P.A."/>
            <person name="Fountain-Jones N.M."/>
            <person name="Garbe J.R."/>
            <person name="Macchietto M.G."/>
            <person name="Kania S.A."/>
            <person name="Gerhold R.W."/>
            <person name="Richards J.E."/>
            <person name="Wolf T.M."/>
        </authorList>
    </citation>
    <scope>NUCLEOTIDE SEQUENCE</scope>
    <source>
        <strain evidence="2">MNPRO001-30</strain>
        <tissue evidence="2">Meninges</tissue>
    </source>
</reference>
<accession>A0AAD5WGF9</accession>
<dbReference type="Proteomes" id="UP001196413">
    <property type="component" value="Unassembled WGS sequence"/>
</dbReference>
<protein>
    <submittedName>
        <fullName evidence="2">Uncharacterized protein</fullName>
    </submittedName>
</protein>
<feature type="chain" id="PRO_5042137389" evidence="1">
    <location>
        <begin position="17"/>
        <end position="105"/>
    </location>
</feature>
<sequence>MLPFTLLTLCGTSARGLVPNGKYVGVNAPMAANMQSMNYNCNAEFYAYEDVKTCDKKPSPPEERPDSFTFLENLHILETNGTSLNDSVIAQNVSYGDNTELPDKM</sequence>
<dbReference type="SUPFAM" id="SSF55797">
    <property type="entry name" value="PR-1-like"/>
    <property type="match status" value="1"/>
</dbReference>
<feature type="signal peptide" evidence="1">
    <location>
        <begin position="1"/>
        <end position="16"/>
    </location>
</feature>
<dbReference type="InterPro" id="IPR035940">
    <property type="entry name" value="CAP_sf"/>
</dbReference>
<gene>
    <name evidence="2" type="ORF">KIN20_030876</name>
</gene>
<dbReference type="Gene3D" id="3.40.33.10">
    <property type="entry name" value="CAP"/>
    <property type="match status" value="1"/>
</dbReference>
<keyword evidence="1" id="KW-0732">Signal</keyword>